<dbReference type="Proteomes" id="UP001152799">
    <property type="component" value="Chromosome 14"/>
</dbReference>
<gene>
    <name evidence="1" type="ORF">CEUTPL_LOCUS4300</name>
</gene>
<sequence>MRPSQDAIHITLSLILETVDWYIQKVQFKYLKNLDELKRVDIDSLAVVCRNFGDFAEEDRTIVDYRNKHLRTCTNGKILSVVREMYPEFENKRDVLEFQFQVGVGFSNIYLLLKNPSSLEEIAELHNTNKVKVFLEKMRLAFLGLDKKTKTRQLNPIDNGRFTLHGQGWNAYSRELAKQFHDGDGTPSVLFYKCAHGLKSARFEKLMGDLEAAIAPGRTALFHQIHIGLTFHVN</sequence>
<name>A0A9N9MKI1_9CUCU</name>
<protein>
    <submittedName>
        <fullName evidence="1">Uncharacterized protein</fullName>
    </submittedName>
</protein>
<evidence type="ECO:0000313" key="2">
    <source>
        <dbReference type="Proteomes" id="UP001152799"/>
    </source>
</evidence>
<organism evidence="1 2">
    <name type="scientific">Ceutorhynchus assimilis</name>
    <name type="common">cabbage seed weevil</name>
    <dbReference type="NCBI Taxonomy" id="467358"/>
    <lineage>
        <taxon>Eukaryota</taxon>
        <taxon>Metazoa</taxon>
        <taxon>Ecdysozoa</taxon>
        <taxon>Arthropoda</taxon>
        <taxon>Hexapoda</taxon>
        <taxon>Insecta</taxon>
        <taxon>Pterygota</taxon>
        <taxon>Neoptera</taxon>
        <taxon>Endopterygota</taxon>
        <taxon>Coleoptera</taxon>
        <taxon>Polyphaga</taxon>
        <taxon>Cucujiformia</taxon>
        <taxon>Curculionidae</taxon>
        <taxon>Ceutorhynchinae</taxon>
        <taxon>Ceutorhynchus</taxon>
    </lineage>
</organism>
<proteinExistence type="predicted"/>
<evidence type="ECO:0000313" key="1">
    <source>
        <dbReference type="EMBL" id="CAG9763642.1"/>
    </source>
</evidence>
<reference evidence="1" key="1">
    <citation type="submission" date="2022-01" db="EMBL/GenBank/DDBJ databases">
        <authorList>
            <person name="King R."/>
        </authorList>
    </citation>
    <scope>NUCLEOTIDE SEQUENCE</scope>
</reference>
<dbReference type="EMBL" id="OU892290">
    <property type="protein sequence ID" value="CAG9763642.1"/>
    <property type="molecule type" value="Genomic_DNA"/>
</dbReference>
<accession>A0A9N9MKI1</accession>
<dbReference type="AlphaFoldDB" id="A0A9N9MKI1"/>
<keyword evidence="2" id="KW-1185">Reference proteome</keyword>